<proteinExistence type="predicted"/>
<dbReference type="AlphaFoldDB" id="A0AAD7N6D5"/>
<accession>A0AAD7N6D5</accession>
<name>A0AAD7N6D5_9AGAR</name>
<dbReference type="Proteomes" id="UP001215280">
    <property type="component" value="Unassembled WGS sequence"/>
</dbReference>
<reference evidence="1" key="1">
    <citation type="submission" date="2023-03" db="EMBL/GenBank/DDBJ databases">
        <title>Massive genome expansion in bonnet fungi (Mycena s.s.) driven by repeated elements and novel gene families across ecological guilds.</title>
        <authorList>
            <consortium name="Lawrence Berkeley National Laboratory"/>
            <person name="Harder C.B."/>
            <person name="Miyauchi S."/>
            <person name="Viragh M."/>
            <person name="Kuo A."/>
            <person name="Thoen E."/>
            <person name="Andreopoulos B."/>
            <person name="Lu D."/>
            <person name="Skrede I."/>
            <person name="Drula E."/>
            <person name="Henrissat B."/>
            <person name="Morin E."/>
            <person name="Kohler A."/>
            <person name="Barry K."/>
            <person name="LaButti K."/>
            <person name="Morin E."/>
            <person name="Salamov A."/>
            <person name="Lipzen A."/>
            <person name="Mereny Z."/>
            <person name="Hegedus B."/>
            <person name="Baldrian P."/>
            <person name="Stursova M."/>
            <person name="Weitz H."/>
            <person name="Taylor A."/>
            <person name="Grigoriev I.V."/>
            <person name="Nagy L.G."/>
            <person name="Martin F."/>
            <person name="Kauserud H."/>
        </authorList>
    </citation>
    <scope>NUCLEOTIDE SEQUENCE</scope>
    <source>
        <strain evidence="1">CBHHK188m</strain>
    </source>
</reference>
<comment type="caution">
    <text evidence="1">The sequence shown here is derived from an EMBL/GenBank/DDBJ whole genome shotgun (WGS) entry which is preliminary data.</text>
</comment>
<organism evidence="1 2">
    <name type="scientific">Mycena maculata</name>
    <dbReference type="NCBI Taxonomy" id="230809"/>
    <lineage>
        <taxon>Eukaryota</taxon>
        <taxon>Fungi</taxon>
        <taxon>Dikarya</taxon>
        <taxon>Basidiomycota</taxon>
        <taxon>Agaricomycotina</taxon>
        <taxon>Agaricomycetes</taxon>
        <taxon>Agaricomycetidae</taxon>
        <taxon>Agaricales</taxon>
        <taxon>Marasmiineae</taxon>
        <taxon>Mycenaceae</taxon>
        <taxon>Mycena</taxon>
    </lineage>
</organism>
<keyword evidence="2" id="KW-1185">Reference proteome</keyword>
<protein>
    <submittedName>
        <fullName evidence="1">Uncharacterized protein</fullName>
    </submittedName>
</protein>
<gene>
    <name evidence="1" type="ORF">DFH07DRAFT_775941</name>
</gene>
<evidence type="ECO:0000313" key="2">
    <source>
        <dbReference type="Proteomes" id="UP001215280"/>
    </source>
</evidence>
<sequence>MAPLLAMLLTRPQLRHTREVQFPSNTCRSCGLLIAPLGYSAYRRAFHLAGELHPSPGCDVCKACYIYSEDNLLRNAADARPLCTCPEDAVACGRERHGCKLHVLNAYKLVPEGVTHLRCKPSWETAECLLTDRMRVLQDLYDELCSSFEDETQLEDVSAQIEMQKLRWVADGSQKGRSQMGLRWGGKKPKSIVV</sequence>
<evidence type="ECO:0000313" key="1">
    <source>
        <dbReference type="EMBL" id="KAJ7747616.1"/>
    </source>
</evidence>
<dbReference type="EMBL" id="JARJLG010000093">
    <property type="protein sequence ID" value="KAJ7747616.1"/>
    <property type="molecule type" value="Genomic_DNA"/>
</dbReference>